<gene>
    <name evidence="5" type="primary">LOC106178462</name>
</gene>
<proteinExistence type="inferred from homology"/>
<dbReference type="KEGG" id="lak:106178462"/>
<protein>
    <submittedName>
        <fullName evidence="5">Cytosolic sulfotransferase 2-like</fullName>
    </submittedName>
</protein>
<sequence>MILLSTETKQRMDDNVISMVTAPGRMNNPQIPADLSVNMDADTADVYREGKVVRCPDGNGDIITLKDTESINGIVPYDRIGEISRNFCKFPLRKDDIFITAFVRSGTHVVWEITTMLTKNMTELTDLPKQESMIELMTDEALESLPSPRVLNNHFPNWLYPKEALTNPVPQIKRIAEHIGFPKDQDTYEQIAKVTSFKAVRQNKRVKGLNRQYNTPTSQPWKDGSPGIYRKGKVGDWKNHFTVAQNERFDTLYRQWTLNTDINCEFSLSVNMDADTADVYREGKVVRCPDGKGDIITLKDTESVTGILPFDRLGEISRNFCKFPLRKDDIFLTAFVKSGTVGDWKNHFTVAQNERFDALYRQWTKNTDICVRFEI</sequence>
<dbReference type="InterPro" id="IPR027417">
    <property type="entry name" value="P-loop_NTPase"/>
</dbReference>
<dbReference type="Pfam" id="PF00685">
    <property type="entry name" value="Sulfotransfer_1"/>
    <property type="match status" value="2"/>
</dbReference>
<dbReference type="RefSeq" id="XP_013417103.2">
    <property type="nucleotide sequence ID" value="XM_013561649.2"/>
</dbReference>
<dbReference type="SUPFAM" id="SSF52540">
    <property type="entry name" value="P-loop containing nucleoside triphosphate hydrolases"/>
    <property type="match status" value="2"/>
</dbReference>
<name>A0A1S3K398_LINAN</name>
<comment type="similarity">
    <text evidence="1">Belongs to the sulfotransferase 1 family.</text>
</comment>
<keyword evidence="2" id="KW-0808">Transferase</keyword>
<dbReference type="Proteomes" id="UP000085678">
    <property type="component" value="Unplaced"/>
</dbReference>
<dbReference type="InParanoid" id="A0A1S3K398"/>
<keyword evidence="4" id="KW-1185">Reference proteome</keyword>
<feature type="domain" description="Sulfotransferase" evidence="3">
    <location>
        <begin position="332"/>
        <end position="367"/>
    </location>
</feature>
<organism evidence="4 5">
    <name type="scientific">Lingula anatina</name>
    <name type="common">Brachiopod</name>
    <name type="synonym">Lingula unguis</name>
    <dbReference type="NCBI Taxonomy" id="7574"/>
    <lineage>
        <taxon>Eukaryota</taxon>
        <taxon>Metazoa</taxon>
        <taxon>Spiralia</taxon>
        <taxon>Lophotrochozoa</taxon>
        <taxon>Brachiopoda</taxon>
        <taxon>Linguliformea</taxon>
        <taxon>Lingulata</taxon>
        <taxon>Lingulida</taxon>
        <taxon>Linguloidea</taxon>
        <taxon>Lingulidae</taxon>
        <taxon>Lingula</taxon>
    </lineage>
</organism>
<evidence type="ECO:0000313" key="5">
    <source>
        <dbReference type="RefSeq" id="XP_013417103.2"/>
    </source>
</evidence>
<evidence type="ECO:0000256" key="1">
    <source>
        <dbReference type="ARBA" id="ARBA00005771"/>
    </source>
</evidence>
<accession>A0A1S3K398</accession>
<evidence type="ECO:0000313" key="4">
    <source>
        <dbReference type="Proteomes" id="UP000085678"/>
    </source>
</evidence>
<dbReference type="GO" id="GO:0008146">
    <property type="term" value="F:sulfotransferase activity"/>
    <property type="evidence" value="ECO:0007669"/>
    <property type="project" value="InterPro"/>
</dbReference>
<dbReference type="Gene3D" id="3.40.50.300">
    <property type="entry name" value="P-loop containing nucleotide triphosphate hydrolases"/>
    <property type="match status" value="3"/>
</dbReference>
<dbReference type="GeneID" id="106178462"/>
<reference evidence="5" key="1">
    <citation type="submission" date="2025-08" db="UniProtKB">
        <authorList>
            <consortium name="RefSeq"/>
        </authorList>
    </citation>
    <scope>IDENTIFICATION</scope>
    <source>
        <tissue evidence="5">Gonads</tissue>
    </source>
</reference>
<dbReference type="AlphaFoldDB" id="A0A1S3K398"/>
<evidence type="ECO:0000256" key="2">
    <source>
        <dbReference type="ARBA" id="ARBA00022679"/>
    </source>
</evidence>
<dbReference type="InterPro" id="IPR000863">
    <property type="entry name" value="Sulfotransferase_dom"/>
</dbReference>
<dbReference type="OrthoDB" id="205623at2759"/>
<evidence type="ECO:0000259" key="3">
    <source>
        <dbReference type="Pfam" id="PF00685"/>
    </source>
</evidence>
<dbReference type="PANTHER" id="PTHR11783">
    <property type="entry name" value="SULFOTRANSFERASE SULT"/>
    <property type="match status" value="1"/>
</dbReference>
<feature type="domain" description="Sulfotransferase" evidence="3">
    <location>
        <begin position="166"/>
        <end position="257"/>
    </location>
</feature>